<accession>A0A060BJ74</accession>
<dbReference type="SUPFAM" id="SSF53756">
    <property type="entry name" value="UDP-Glycosyltransferase/glycogen phosphorylase"/>
    <property type="match status" value="1"/>
</dbReference>
<sequence>MQTYLHLEAGRVAARPGHRVVAVSLLTREQLQAAYGRDQDYPVIPPGVDIPPVTTPAQRRIARDHLGYATDDQVLLLVARDPWRKGLPTALRALSRLP</sequence>
<evidence type="ECO:0000313" key="1">
    <source>
        <dbReference type="EMBL" id="AIA84163.1"/>
    </source>
</evidence>
<reference evidence="1" key="1">
    <citation type="journal article" date="2013" name="Environ. Microbiol.">
        <title>Seasonally variable intestinal metagenomes of the red palm weevil (Rhynchophorus ferrugineus).</title>
        <authorList>
            <person name="Jia S."/>
            <person name="Zhang X."/>
            <person name="Zhang G."/>
            <person name="Yin A."/>
            <person name="Zhang S."/>
            <person name="Li F."/>
            <person name="Wang L."/>
            <person name="Zhao D."/>
            <person name="Yun Q."/>
            <person name="Tala"/>
            <person name="Wang J."/>
            <person name="Sun G."/>
            <person name="Baabdullah M."/>
            <person name="Yu X."/>
            <person name="Hu S."/>
            <person name="Al-Mssallem I.S."/>
            <person name="Yu J."/>
        </authorList>
    </citation>
    <scope>NUCLEOTIDE SEQUENCE</scope>
</reference>
<organism evidence="1">
    <name type="scientific">uncultured Bordetella sp</name>
    <dbReference type="NCBI Taxonomy" id="296836"/>
    <lineage>
        <taxon>Bacteria</taxon>
        <taxon>Pseudomonadati</taxon>
        <taxon>Pseudomonadota</taxon>
        <taxon>Betaproteobacteria</taxon>
        <taxon>Burkholderiales</taxon>
        <taxon>Alcaligenaceae</taxon>
        <taxon>Bordetella</taxon>
        <taxon>environmental samples</taxon>
    </lineage>
</organism>
<dbReference type="EMBL" id="KF116913">
    <property type="protein sequence ID" value="AIA84163.1"/>
    <property type="molecule type" value="Genomic_DNA"/>
</dbReference>
<proteinExistence type="predicted"/>
<dbReference type="AlphaFoldDB" id="A0A060BJ74"/>
<protein>
    <submittedName>
        <fullName evidence="1">CAZy families GT4 protein</fullName>
    </submittedName>
</protein>
<name>A0A060BJ74_9BORD</name>
<dbReference type="Gene3D" id="3.40.50.2000">
    <property type="entry name" value="Glycogen Phosphorylase B"/>
    <property type="match status" value="2"/>
</dbReference>
<feature type="non-terminal residue" evidence="1">
    <location>
        <position position="98"/>
    </location>
</feature>